<evidence type="ECO:0000259" key="2">
    <source>
        <dbReference type="PROSITE" id="PS50835"/>
    </source>
</evidence>
<evidence type="ECO:0008006" key="4">
    <source>
        <dbReference type="Google" id="ProtNLM"/>
    </source>
</evidence>
<dbReference type="AlphaFoldDB" id="A0A1X7SLU0"/>
<dbReference type="SUPFAM" id="SSF48726">
    <property type="entry name" value="Immunoglobulin"/>
    <property type="match status" value="1"/>
</dbReference>
<evidence type="ECO:0000313" key="3">
    <source>
        <dbReference type="EnsemblMetazoa" id="Aqu2.1.02994_001"/>
    </source>
</evidence>
<evidence type="ECO:0000259" key="1">
    <source>
        <dbReference type="PROSITE" id="PS50227"/>
    </source>
</evidence>
<reference evidence="3" key="1">
    <citation type="submission" date="2017-05" db="UniProtKB">
        <authorList>
            <consortium name="EnsemblMetazoa"/>
        </authorList>
    </citation>
    <scope>IDENTIFICATION</scope>
</reference>
<feature type="domain" description="G-protein coupled receptors family 2 profile 1" evidence="1">
    <location>
        <begin position="21"/>
        <end position="89"/>
    </location>
</feature>
<feature type="domain" description="Ig-like" evidence="2">
    <location>
        <begin position="90"/>
        <end position="218"/>
    </location>
</feature>
<protein>
    <recommendedName>
        <fullName evidence="4">Ig-like domain-containing protein</fullName>
    </recommendedName>
</protein>
<dbReference type="Gene3D" id="2.60.40.10">
    <property type="entry name" value="Immunoglobulins"/>
    <property type="match status" value="1"/>
</dbReference>
<dbReference type="EnsemblMetazoa" id="Aqu2.1.02994_001">
    <property type="protein sequence ID" value="Aqu2.1.02994_001"/>
    <property type="gene ID" value="Aqu2.1.02994"/>
</dbReference>
<dbReference type="InParanoid" id="A0A1X7SLU0"/>
<dbReference type="PROSITE" id="PS50227">
    <property type="entry name" value="G_PROTEIN_RECEP_F2_3"/>
    <property type="match status" value="1"/>
</dbReference>
<name>A0A1X7SLU0_AMPQE</name>
<dbReference type="InterPro" id="IPR007110">
    <property type="entry name" value="Ig-like_dom"/>
</dbReference>
<sequence>MNDAEELNIVQSSIVYGIGGFCEPNITNSSLYGTNHWPKTGGGSSRTNSCPYGHYLYWDGEGVSAPVYRYCQPGGEWSSPYYALCRDTRPYVNIPGQRHSVDYNVTYKEGERVNIICEARNALNIPGDTITWYDPKGAVVPHESPLINGSSFSEGVTISDFEQLRAIDVPFFFSYSVLTSYYNSTLRHYISPSRSIEGTYVCEGRNSHGSRSISVTININAPNGPYSSVFIRGNLTNITNFGSITEEQYKLAVIEYIILRNIIASSNSLHRVNCKFVALRPEDQNLTNYDRIDCSIREYPPGNTTLELGQSVTRNFDIENSTLVSISGFCDYEESVHSKYGNYTWSESYGGTSHTKPCPNNASKSIIRHCITNGDGWGDID</sequence>
<organism evidence="3">
    <name type="scientific">Amphimedon queenslandica</name>
    <name type="common">Sponge</name>
    <dbReference type="NCBI Taxonomy" id="400682"/>
    <lineage>
        <taxon>Eukaryota</taxon>
        <taxon>Metazoa</taxon>
        <taxon>Porifera</taxon>
        <taxon>Demospongiae</taxon>
        <taxon>Heteroscleromorpha</taxon>
        <taxon>Haplosclerida</taxon>
        <taxon>Niphatidae</taxon>
        <taxon>Amphimedon</taxon>
    </lineage>
</organism>
<dbReference type="InterPro" id="IPR013783">
    <property type="entry name" value="Ig-like_fold"/>
</dbReference>
<dbReference type="GO" id="GO:0016020">
    <property type="term" value="C:membrane"/>
    <property type="evidence" value="ECO:0007669"/>
    <property type="project" value="InterPro"/>
</dbReference>
<dbReference type="InterPro" id="IPR001879">
    <property type="entry name" value="GPCR_2_extracellular_dom"/>
</dbReference>
<dbReference type="PROSITE" id="PS50835">
    <property type="entry name" value="IG_LIKE"/>
    <property type="match status" value="1"/>
</dbReference>
<accession>A0A1X7SLU0</accession>
<dbReference type="GO" id="GO:0004930">
    <property type="term" value="F:G protein-coupled receptor activity"/>
    <property type="evidence" value="ECO:0007669"/>
    <property type="project" value="InterPro"/>
</dbReference>
<dbReference type="OrthoDB" id="5985796at2759"/>
<proteinExistence type="predicted"/>
<dbReference type="InterPro" id="IPR036179">
    <property type="entry name" value="Ig-like_dom_sf"/>
</dbReference>